<feature type="compositionally biased region" description="Polar residues" evidence="1">
    <location>
        <begin position="101"/>
        <end position="113"/>
    </location>
</feature>
<evidence type="ECO:0000256" key="1">
    <source>
        <dbReference type="SAM" id="MobiDB-lite"/>
    </source>
</evidence>
<evidence type="ECO:0000256" key="2">
    <source>
        <dbReference type="SAM" id="SignalP"/>
    </source>
</evidence>
<feature type="chain" id="PRO_5043011992" evidence="2">
    <location>
        <begin position="19"/>
        <end position="125"/>
    </location>
</feature>
<name>A0AAN8N7V4_9PEZI</name>
<comment type="caution">
    <text evidence="3">The sequence shown here is derived from an EMBL/GenBank/DDBJ whole genome shotgun (WGS) entry which is preliminary data.</text>
</comment>
<dbReference type="AlphaFoldDB" id="A0AAN8N7V4"/>
<gene>
    <name evidence="3" type="ORF">TWF718_000345</name>
</gene>
<feature type="region of interest" description="Disordered" evidence="1">
    <location>
        <begin position="70"/>
        <end position="125"/>
    </location>
</feature>
<sequence>MRVSTFLGAFALAAAVNGYPLVPADVAGSHLVARQPQLENLSNLVTGIAGGLTGFLNAFNQIKSAFGGVTQPAVPQAPASPQAPATPQLPTTPQLPPQTFPIVNTPTTGTVGTSPIGIQGPPGTV</sequence>
<protein>
    <submittedName>
        <fullName evidence="3">Uncharacterized protein</fullName>
    </submittedName>
</protein>
<dbReference type="EMBL" id="JAVHNR010000001">
    <property type="protein sequence ID" value="KAK6355970.1"/>
    <property type="molecule type" value="Genomic_DNA"/>
</dbReference>
<dbReference type="Proteomes" id="UP001313282">
    <property type="component" value="Unassembled WGS sequence"/>
</dbReference>
<reference evidence="3 4" key="1">
    <citation type="submission" date="2019-10" db="EMBL/GenBank/DDBJ databases">
        <authorList>
            <person name="Palmer J.M."/>
        </authorList>
    </citation>
    <scope>NUCLEOTIDE SEQUENCE [LARGE SCALE GENOMIC DNA]</scope>
    <source>
        <strain evidence="3 4">TWF718</strain>
    </source>
</reference>
<accession>A0AAN8N7V4</accession>
<evidence type="ECO:0000313" key="4">
    <source>
        <dbReference type="Proteomes" id="UP001313282"/>
    </source>
</evidence>
<organism evidence="3 4">
    <name type="scientific">Orbilia javanica</name>
    <dbReference type="NCBI Taxonomy" id="47235"/>
    <lineage>
        <taxon>Eukaryota</taxon>
        <taxon>Fungi</taxon>
        <taxon>Dikarya</taxon>
        <taxon>Ascomycota</taxon>
        <taxon>Pezizomycotina</taxon>
        <taxon>Orbiliomycetes</taxon>
        <taxon>Orbiliales</taxon>
        <taxon>Orbiliaceae</taxon>
        <taxon>Orbilia</taxon>
    </lineage>
</organism>
<keyword evidence="2" id="KW-0732">Signal</keyword>
<feature type="compositionally biased region" description="Low complexity" evidence="1">
    <location>
        <begin position="70"/>
        <end position="92"/>
    </location>
</feature>
<proteinExistence type="predicted"/>
<keyword evidence="4" id="KW-1185">Reference proteome</keyword>
<evidence type="ECO:0000313" key="3">
    <source>
        <dbReference type="EMBL" id="KAK6355970.1"/>
    </source>
</evidence>
<feature type="signal peptide" evidence="2">
    <location>
        <begin position="1"/>
        <end position="18"/>
    </location>
</feature>